<reference evidence="2" key="2">
    <citation type="submission" date="2021-05" db="EMBL/GenBank/DDBJ databases">
        <authorList>
            <person name="Pain A."/>
        </authorList>
    </citation>
    <scope>NUCLEOTIDE SEQUENCE</scope>
    <source>
        <strain evidence="2">1802A</strain>
    </source>
</reference>
<keyword evidence="1" id="KW-0812">Transmembrane</keyword>
<organism evidence="2 3">
    <name type="scientific">Babesia divergens</name>
    <dbReference type="NCBI Taxonomy" id="32595"/>
    <lineage>
        <taxon>Eukaryota</taxon>
        <taxon>Sar</taxon>
        <taxon>Alveolata</taxon>
        <taxon>Apicomplexa</taxon>
        <taxon>Aconoidasida</taxon>
        <taxon>Piroplasmida</taxon>
        <taxon>Babesiidae</taxon>
        <taxon>Babesia</taxon>
    </lineage>
</organism>
<keyword evidence="3" id="KW-1185">Reference proteome</keyword>
<evidence type="ECO:0000313" key="3">
    <source>
        <dbReference type="Proteomes" id="UP001195914"/>
    </source>
</evidence>
<comment type="caution">
    <text evidence="2">The sequence shown here is derived from an EMBL/GenBank/DDBJ whole genome shotgun (WGS) entry which is preliminary data.</text>
</comment>
<accession>A0AAD9G5J3</accession>
<protein>
    <submittedName>
        <fullName evidence="2">Variant erythrocyte surface antigen-1 family protein</fullName>
    </submittedName>
</protein>
<reference evidence="2" key="1">
    <citation type="journal article" date="2014" name="Nucleic Acids Res.">
        <title>The evolutionary dynamics of variant antigen genes in Babesia reveal a history of genomic innovation underlying host-parasite interaction.</title>
        <authorList>
            <person name="Jackson A.P."/>
            <person name="Otto T.D."/>
            <person name="Darby A."/>
            <person name="Ramaprasad A."/>
            <person name="Xia D."/>
            <person name="Echaide I.E."/>
            <person name="Farber M."/>
            <person name="Gahlot S."/>
            <person name="Gamble J."/>
            <person name="Gupta D."/>
            <person name="Gupta Y."/>
            <person name="Jackson L."/>
            <person name="Malandrin L."/>
            <person name="Malas T.B."/>
            <person name="Moussa E."/>
            <person name="Nair M."/>
            <person name="Reid A.J."/>
            <person name="Sanders M."/>
            <person name="Sharma J."/>
            <person name="Tracey A."/>
            <person name="Quail M.A."/>
            <person name="Weir W."/>
            <person name="Wastling J.M."/>
            <person name="Hall N."/>
            <person name="Willadsen P."/>
            <person name="Lingelbach K."/>
            <person name="Shiels B."/>
            <person name="Tait A."/>
            <person name="Berriman M."/>
            <person name="Allred D.R."/>
            <person name="Pain A."/>
        </authorList>
    </citation>
    <scope>NUCLEOTIDE SEQUENCE</scope>
    <source>
        <strain evidence="2">1802A</strain>
    </source>
</reference>
<dbReference type="EMBL" id="JAHBMH010000074">
    <property type="protein sequence ID" value="KAK1932202.1"/>
    <property type="molecule type" value="Genomic_DNA"/>
</dbReference>
<name>A0AAD9G5J3_BABDI</name>
<keyword evidence="1" id="KW-0472">Membrane</keyword>
<gene>
    <name evidence="2" type="ORF">X943_003008</name>
</gene>
<feature type="transmembrane region" description="Helical" evidence="1">
    <location>
        <begin position="1155"/>
        <end position="1175"/>
    </location>
</feature>
<dbReference type="AlphaFoldDB" id="A0AAD9G5J3"/>
<evidence type="ECO:0000256" key="1">
    <source>
        <dbReference type="SAM" id="Phobius"/>
    </source>
</evidence>
<dbReference type="Proteomes" id="UP001195914">
    <property type="component" value="Unassembled WGS sequence"/>
</dbReference>
<sequence length="1216" mass="132654">MVCYMYYTDVFLGSVNIDKLKSALNAELGSSELNGDLTQLVHGLCLFLGYPSCLCSLKVNVDKSLQDISQKLIQDFKAVQSCVNSQTLNLNCNSCNSNEILCKCCVISCIKELRDKCECVQKSSQSCQCSGTNGKCCKDFLSGLEACLSLLNLKTDLAACDCNGDTCCETGQCTNKCKVCDPDKSTITGLGLSRPNPVRLAKRLSDMLCGTQKSGQKCSCDCGSGSSNTSCCCFCHNGCTTKNLSDLCSKSCPGCSCSKSGQCGLKAFCKSINTIRVLVGSKEMTCCDGGKNCHCQLEGSSKCSGSGCCVVKASSGNDHYQHSVKCMILRVVKFFASFDASSSSKCSKLCCELICVGKYCDFLKMFYDKGGKDKCGTCNSKGSNCPGSKIKTQSTSCCGGNPSDCSNSDCCLGCQDCDAIKFRKALETLKLSSPCGQDLYRTLKDFLDYCLNVAEPFIKSVKEKINAAKGKCVSGCNSASQSKTPCSCSQTSGSCLGCQEIREKHNDIMAILAGGYSSAYSSNAKWDSLCQKSSGPCCGQSSCPQDCSSSNPSCPSKCCEKCPKRLCAKIFLGMLPCLYYGLKILWVRCKDGSEFPGWNQKNIPEALQLRKFLEALGFSFSHLNSSLPAGHLPGLLEKLFGSSGVFDKLYDFVSKKYFSPSVSPGSISPNSSPPTTVRQMLLWLYGLRFQKHFSDLVENCKSLCLPFGNSFHPEAFCYYIYTCCFLLPVSVISVIQCPDGSPSFLPSHSDWTSFSYPDDLSSLFEKLCEYARKIFVALNFLCIQCKNDRNSAGWNDCAFGQRCAEKFQEISSTSGFTSSSGCSSCKYSGAYLCTAINKDPVHDHCNGSASTQKSCLGFGSTSTSCSGSSAHPQSKTKTACTPCPHPLMRFLCDSDSKSKSKALQNFRTPFHLPGTTPMGFKDLSSTARDGWSLYAILTVFCEDGFYPLTRLAEFALCVSLQPPDTLGELFAFFKKFVSSNVFKNNFVEWINGEPGFYSGSDLTNAMKDLYGSHSGSHSDLKSLYDCSGSSCGKYLYSLTENAYKDFIEGFLDTYLSFVCHLGPTFEKKLKEFQEEFSSSSCCSSGSCQKIVECPCALPKFYAQGFVYYSPHSLNTNNKICSDFIAQLGKVVGKGSPLQDLLDAIDAFIWSIRFPFFFGFLYVWFFVLSYFCYVILIKLDTFHTGSHLHLPRSFKILPSTLFSDASSKLKDLSYFTL</sequence>
<proteinExistence type="predicted"/>
<evidence type="ECO:0000313" key="2">
    <source>
        <dbReference type="EMBL" id="KAK1932202.1"/>
    </source>
</evidence>
<keyword evidence="1" id="KW-1133">Transmembrane helix</keyword>